<organism evidence="1">
    <name type="scientific">uncultured Sulfurovum sp</name>
    <dbReference type="NCBI Taxonomy" id="269237"/>
    <lineage>
        <taxon>Bacteria</taxon>
        <taxon>Pseudomonadati</taxon>
        <taxon>Campylobacterota</taxon>
        <taxon>Epsilonproteobacteria</taxon>
        <taxon>Campylobacterales</taxon>
        <taxon>Sulfurovaceae</taxon>
        <taxon>Sulfurovum</taxon>
        <taxon>environmental samples</taxon>
    </lineage>
</organism>
<gene>
    <name evidence="1" type="ORF">HELGO_WM15985</name>
</gene>
<evidence type="ECO:0000313" key="1">
    <source>
        <dbReference type="EMBL" id="CAA6809026.1"/>
    </source>
</evidence>
<reference evidence="1" key="1">
    <citation type="submission" date="2020-01" db="EMBL/GenBank/DDBJ databases">
        <authorList>
            <person name="Meier V. D."/>
            <person name="Meier V D."/>
        </authorList>
    </citation>
    <scope>NUCLEOTIDE SEQUENCE</scope>
    <source>
        <strain evidence="1">HLG_WM_MAG_04</strain>
    </source>
</reference>
<proteinExistence type="predicted"/>
<accession>A0A6S6SWU7</accession>
<sequence>MLNNKFFRLGAVTALLTTTLLGAPTQQCVGGVCFANLDNLKPSKGFEEKKENLVILEQPRYVQQININAQNDFIDKSMTIVLDGELITVFPHSSYIMEESTLLVTESDDKIEDIILNKTELPSSDFFCEKNTKALYDSEKHTFQCV</sequence>
<dbReference type="AlphaFoldDB" id="A0A6S6SWU7"/>
<protein>
    <submittedName>
        <fullName evidence="1">Uncharacterized protein</fullName>
    </submittedName>
</protein>
<name>A0A6S6SWU7_9BACT</name>
<dbReference type="EMBL" id="CACVAX010000021">
    <property type="protein sequence ID" value="CAA6809026.1"/>
    <property type="molecule type" value="Genomic_DNA"/>
</dbReference>